<dbReference type="InterPro" id="IPR037152">
    <property type="entry name" value="L-asparaginase_N_sf"/>
</dbReference>
<dbReference type="InterPro" id="IPR036152">
    <property type="entry name" value="Asp/glu_Ase-like_sf"/>
</dbReference>
<proteinExistence type="inferred from homology"/>
<keyword evidence="2 5" id="KW-0378">Hydrolase</keyword>
<dbReference type="Pfam" id="PF17763">
    <property type="entry name" value="Asparaginase_C"/>
    <property type="match status" value="1"/>
</dbReference>
<dbReference type="Gene3D" id="3.40.50.40">
    <property type="match status" value="1"/>
</dbReference>
<dbReference type="NCBIfam" id="TIGR00519">
    <property type="entry name" value="asnASE_I"/>
    <property type="match status" value="1"/>
</dbReference>
<dbReference type="PROSITE" id="PS51732">
    <property type="entry name" value="ASN_GLN_ASE_3"/>
    <property type="match status" value="1"/>
</dbReference>
<dbReference type="InterPro" id="IPR040919">
    <property type="entry name" value="Asparaginase_C"/>
</dbReference>
<sequence>MNSRKSVLLIYTGGTIGMIRRENDGSLIPLELNNMYHYLPVLESLPVKIDLMSMENIIDSSDMNPDFWKGLVEMIESNYSKYDGFVILHGSDTMAYTASVLSFMLENLNKPVILTGSQLPLGMVRSDGRENLINAIEVASAFEEDRAMIPEVAICFENQIFRGNRTSKINAENFNAFISGNYPLLAEIGVKIKFNKAYIAKAENTDLHFHKELSTRVGILKLFPGMPVSYTRPVLLQENLDVIILETFGSGNAPTESNFIKTIHEAVTSGKVLFNVTQCKGGMVEMGKYAASLPLMNLGVVSGNDITTEAAIAKSMFLMGQGYAGKELAEMLRKPLRGEMNQ</sequence>
<dbReference type="PROSITE" id="PS00144">
    <property type="entry name" value="ASN_GLN_ASE_1"/>
    <property type="match status" value="1"/>
</dbReference>
<organism evidence="5">
    <name type="scientific">bioreactor metagenome</name>
    <dbReference type="NCBI Taxonomy" id="1076179"/>
    <lineage>
        <taxon>unclassified sequences</taxon>
        <taxon>metagenomes</taxon>
        <taxon>ecological metagenomes</taxon>
    </lineage>
</organism>
<dbReference type="InterPro" id="IPR027473">
    <property type="entry name" value="L-asparaginase_C"/>
</dbReference>
<feature type="domain" description="L-asparaginase N-terminal" evidence="3">
    <location>
        <begin position="7"/>
        <end position="197"/>
    </location>
</feature>
<dbReference type="InterPro" id="IPR006033">
    <property type="entry name" value="AsnA_fam"/>
</dbReference>
<dbReference type="AlphaFoldDB" id="A0A644VP67"/>
<dbReference type="InterPro" id="IPR027474">
    <property type="entry name" value="L-asparaginase_N"/>
</dbReference>
<dbReference type="GO" id="GO:0006520">
    <property type="term" value="P:amino acid metabolic process"/>
    <property type="evidence" value="ECO:0007669"/>
    <property type="project" value="InterPro"/>
</dbReference>
<dbReference type="GO" id="GO:0004067">
    <property type="term" value="F:asparaginase activity"/>
    <property type="evidence" value="ECO:0007669"/>
    <property type="project" value="UniProtKB-EC"/>
</dbReference>
<dbReference type="Gene3D" id="3.40.50.1170">
    <property type="entry name" value="L-asparaginase, N-terminal domain"/>
    <property type="match status" value="1"/>
</dbReference>
<dbReference type="SMART" id="SM00870">
    <property type="entry name" value="Asparaginase"/>
    <property type="match status" value="1"/>
</dbReference>
<dbReference type="SUPFAM" id="SSF53774">
    <property type="entry name" value="Glutaminase/Asparaginase"/>
    <property type="match status" value="1"/>
</dbReference>
<dbReference type="PIRSF" id="PIRSF500176">
    <property type="entry name" value="L_ASNase"/>
    <property type="match status" value="1"/>
</dbReference>
<comment type="similarity">
    <text evidence="1">Belongs to the asparaginase 1 family.</text>
</comment>
<evidence type="ECO:0000313" key="5">
    <source>
        <dbReference type="EMBL" id="MPL93189.1"/>
    </source>
</evidence>
<evidence type="ECO:0000259" key="4">
    <source>
        <dbReference type="Pfam" id="PF17763"/>
    </source>
</evidence>
<dbReference type="CDD" id="cd08963">
    <property type="entry name" value="L-asparaginase_I"/>
    <property type="match status" value="1"/>
</dbReference>
<dbReference type="PRINTS" id="PR00139">
    <property type="entry name" value="ASNGLNASE"/>
</dbReference>
<evidence type="ECO:0000256" key="2">
    <source>
        <dbReference type="ARBA" id="ARBA00022801"/>
    </source>
</evidence>
<gene>
    <name evidence="5" type="primary">ansA_12</name>
    <name evidence="5" type="ORF">SDC9_39315</name>
</gene>
<dbReference type="PANTHER" id="PTHR11707:SF28">
    <property type="entry name" value="60 KDA LYSOPHOSPHOLIPASE"/>
    <property type="match status" value="1"/>
</dbReference>
<dbReference type="EC" id="3.5.1.1" evidence="5"/>
<accession>A0A644VP67</accession>
<dbReference type="PANTHER" id="PTHR11707">
    <property type="entry name" value="L-ASPARAGINASE"/>
    <property type="match status" value="1"/>
</dbReference>
<name>A0A644VP67_9ZZZZ</name>
<dbReference type="EMBL" id="VSSQ01000383">
    <property type="protein sequence ID" value="MPL93189.1"/>
    <property type="molecule type" value="Genomic_DNA"/>
</dbReference>
<dbReference type="InterPro" id="IPR041725">
    <property type="entry name" value="L-asparaginase_I"/>
</dbReference>
<dbReference type="SFLD" id="SFLDS00057">
    <property type="entry name" value="Glutaminase/Asparaginase"/>
    <property type="match status" value="1"/>
</dbReference>
<dbReference type="InterPro" id="IPR020827">
    <property type="entry name" value="Asparaginase/glutaminase_AS1"/>
</dbReference>
<evidence type="ECO:0000259" key="3">
    <source>
        <dbReference type="Pfam" id="PF00710"/>
    </source>
</evidence>
<dbReference type="InterPro" id="IPR006034">
    <property type="entry name" value="Asparaginase/glutaminase-like"/>
</dbReference>
<dbReference type="FunFam" id="3.40.50.1170:FF:000001">
    <property type="entry name" value="L-asparaginase 2"/>
    <property type="match status" value="1"/>
</dbReference>
<evidence type="ECO:0000256" key="1">
    <source>
        <dbReference type="ARBA" id="ARBA00010518"/>
    </source>
</evidence>
<protein>
    <submittedName>
        <fullName evidence="5">L-asparaginase 1</fullName>
        <ecNumber evidence="5">3.5.1.1</ecNumber>
    </submittedName>
</protein>
<comment type="caution">
    <text evidence="5">The sequence shown here is derived from an EMBL/GenBank/DDBJ whole genome shotgun (WGS) entry which is preliminary data.</text>
</comment>
<dbReference type="PIRSF" id="PIRSF001220">
    <property type="entry name" value="L-ASNase_gatD"/>
    <property type="match status" value="1"/>
</dbReference>
<feature type="domain" description="Asparaginase/glutaminase C-terminal" evidence="4">
    <location>
        <begin position="216"/>
        <end position="331"/>
    </location>
</feature>
<dbReference type="Pfam" id="PF00710">
    <property type="entry name" value="Asparaginase"/>
    <property type="match status" value="1"/>
</dbReference>
<reference evidence="5" key="1">
    <citation type="submission" date="2019-08" db="EMBL/GenBank/DDBJ databases">
        <authorList>
            <person name="Kucharzyk K."/>
            <person name="Murdoch R.W."/>
            <person name="Higgins S."/>
            <person name="Loffler F."/>
        </authorList>
    </citation>
    <scope>NUCLEOTIDE SEQUENCE</scope>
</reference>